<dbReference type="Gene3D" id="3.40.630.30">
    <property type="match status" value="1"/>
</dbReference>
<dbReference type="Pfam" id="PF13302">
    <property type="entry name" value="Acetyltransf_3"/>
    <property type="match status" value="1"/>
</dbReference>
<evidence type="ECO:0000313" key="2">
    <source>
        <dbReference type="EMBL" id="MBB4921054.1"/>
    </source>
</evidence>
<dbReference type="InterPro" id="IPR016181">
    <property type="entry name" value="Acyl_CoA_acyltransferase"/>
</dbReference>
<dbReference type="PANTHER" id="PTHR43792:SF1">
    <property type="entry name" value="N-ACETYLTRANSFERASE DOMAIN-CONTAINING PROTEIN"/>
    <property type="match status" value="1"/>
</dbReference>
<evidence type="ECO:0000313" key="3">
    <source>
        <dbReference type="Proteomes" id="UP000540506"/>
    </source>
</evidence>
<proteinExistence type="predicted"/>
<sequence>MTDIVTRRLRLRRFSRDDAPALARYRSDPRVARYQSWRSPIDQVEAVAIVADYLTEDPDGPGFFQYAIELHQRPGLIGDLAVAIGTGRGQAVVGITLAPEMHHQGYATEAMTAVADRLFTTGVKRITATCDARNTASAKLLRRVGFEQQGRENQYVEPRGTHADVLVFRMSSEQLRRPS</sequence>
<organism evidence="2 3">
    <name type="scientific">Kitasatospora kifunensis</name>
    <name type="common">Streptomyces kifunensis</name>
    <dbReference type="NCBI Taxonomy" id="58351"/>
    <lineage>
        <taxon>Bacteria</taxon>
        <taxon>Bacillati</taxon>
        <taxon>Actinomycetota</taxon>
        <taxon>Actinomycetes</taxon>
        <taxon>Kitasatosporales</taxon>
        <taxon>Streptomycetaceae</taxon>
        <taxon>Kitasatospora</taxon>
    </lineage>
</organism>
<feature type="domain" description="N-acetyltransferase" evidence="1">
    <location>
        <begin position="9"/>
        <end position="171"/>
    </location>
</feature>
<dbReference type="AlphaFoldDB" id="A0A7W7QWI4"/>
<accession>A0A7W7QWI4</accession>
<keyword evidence="3" id="KW-1185">Reference proteome</keyword>
<keyword evidence="2" id="KW-0012">Acyltransferase</keyword>
<gene>
    <name evidence="2" type="ORF">FHR34_000047</name>
</gene>
<dbReference type="InterPro" id="IPR000182">
    <property type="entry name" value="GNAT_dom"/>
</dbReference>
<dbReference type="PROSITE" id="PS51186">
    <property type="entry name" value="GNAT"/>
    <property type="match status" value="1"/>
</dbReference>
<dbReference type="EMBL" id="JACHJV010000001">
    <property type="protein sequence ID" value="MBB4921054.1"/>
    <property type="molecule type" value="Genomic_DNA"/>
</dbReference>
<name>A0A7W7QWI4_KITKI</name>
<dbReference type="EC" id="2.3.1.82" evidence="2"/>
<reference evidence="2 3" key="1">
    <citation type="submission" date="2020-08" db="EMBL/GenBank/DDBJ databases">
        <title>Sequencing the genomes of 1000 actinobacteria strains.</title>
        <authorList>
            <person name="Klenk H.-P."/>
        </authorList>
    </citation>
    <scope>NUCLEOTIDE SEQUENCE [LARGE SCALE GENOMIC DNA]</scope>
    <source>
        <strain evidence="2 3">DSM 41654</strain>
    </source>
</reference>
<evidence type="ECO:0000259" key="1">
    <source>
        <dbReference type="PROSITE" id="PS51186"/>
    </source>
</evidence>
<protein>
    <submittedName>
        <fullName evidence="2">Aminoglycoside 6'-N-acetyltransferase</fullName>
        <ecNumber evidence="2">2.3.1.82</ecNumber>
    </submittedName>
</protein>
<dbReference type="Proteomes" id="UP000540506">
    <property type="component" value="Unassembled WGS sequence"/>
</dbReference>
<dbReference type="InterPro" id="IPR051531">
    <property type="entry name" value="N-acetyltransferase"/>
</dbReference>
<dbReference type="SUPFAM" id="SSF55729">
    <property type="entry name" value="Acyl-CoA N-acyltransferases (Nat)"/>
    <property type="match status" value="1"/>
</dbReference>
<dbReference type="GO" id="GO:0047663">
    <property type="term" value="F:aminoglycoside 6'-N-acetyltransferase activity"/>
    <property type="evidence" value="ECO:0007669"/>
    <property type="project" value="UniProtKB-EC"/>
</dbReference>
<dbReference type="PANTHER" id="PTHR43792">
    <property type="entry name" value="GNAT FAMILY, PUTATIVE (AFU_ORTHOLOGUE AFUA_3G00765)-RELATED-RELATED"/>
    <property type="match status" value="1"/>
</dbReference>
<comment type="caution">
    <text evidence="2">The sequence shown here is derived from an EMBL/GenBank/DDBJ whole genome shotgun (WGS) entry which is preliminary data.</text>
</comment>
<dbReference type="RefSeq" id="WP_184933446.1">
    <property type="nucleotide sequence ID" value="NZ_JACHJV010000001.1"/>
</dbReference>
<keyword evidence="2" id="KW-0808">Transferase</keyword>